<reference evidence="2" key="2">
    <citation type="journal article" date="2015" name="Fish Shellfish Immunol.">
        <title>Early steps in the European eel (Anguilla anguilla)-Vibrio vulnificus interaction in the gills: Role of the RtxA13 toxin.</title>
        <authorList>
            <person name="Callol A."/>
            <person name="Pajuelo D."/>
            <person name="Ebbesson L."/>
            <person name="Teles M."/>
            <person name="MacKenzie S."/>
            <person name="Amaro C."/>
        </authorList>
    </citation>
    <scope>NUCLEOTIDE SEQUENCE</scope>
</reference>
<evidence type="ECO:0000256" key="1">
    <source>
        <dbReference type="SAM" id="MobiDB-lite"/>
    </source>
</evidence>
<sequence length="30" mass="3626">MLTAQQRNSRQKKNKFHQINMNKVKTRTVP</sequence>
<protein>
    <submittedName>
        <fullName evidence="2">Uncharacterized protein</fullName>
    </submittedName>
</protein>
<feature type="region of interest" description="Disordered" evidence="1">
    <location>
        <begin position="1"/>
        <end position="30"/>
    </location>
</feature>
<accession>A0A0E9XEI6</accession>
<dbReference type="EMBL" id="GBXM01007726">
    <property type="protein sequence ID" value="JAI00852.1"/>
    <property type="molecule type" value="Transcribed_RNA"/>
</dbReference>
<dbReference type="AlphaFoldDB" id="A0A0E9XEI6"/>
<organism evidence="2">
    <name type="scientific">Anguilla anguilla</name>
    <name type="common">European freshwater eel</name>
    <name type="synonym">Muraena anguilla</name>
    <dbReference type="NCBI Taxonomy" id="7936"/>
    <lineage>
        <taxon>Eukaryota</taxon>
        <taxon>Metazoa</taxon>
        <taxon>Chordata</taxon>
        <taxon>Craniata</taxon>
        <taxon>Vertebrata</taxon>
        <taxon>Euteleostomi</taxon>
        <taxon>Actinopterygii</taxon>
        <taxon>Neopterygii</taxon>
        <taxon>Teleostei</taxon>
        <taxon>Anguilliformes</taxon>
        <taxon>Anguillidae</taxon>
        <taxon>Anguilla</taxon>
    </lineage>
</organism>
<name>A0A0E9XEI6_ANGAN</name>
<reference evidence="2" key="1">
    <citation type="submission" date="2014-11" db="EMBL/GenBank/DDBJ databases">
        <authorList>
            <person name="Amaro Gonzalez C."/>
        </authorList>
    </citation>
    <scope>NUCLEOTIDE SEQUENCE</scope>
</reference>
<proteinExistence type="predicted"/>
<evidence type="ECO:0000313" key="2">
    <source>
        <dbReference type="EMBL" id="JAI00852.1"/>
    </source>
</evidence>
<feature type="compositionally biased region" description="Polar residues" evidence="1">
    <location>
        <begin position="17"/>
        <end position="30"/>
    </location>
</feature>